<dbReference type="EMBL" id="JACCBG010000001">
    <property type="protein sequence ID" value="NYD40421.1"/>
    <property type="molecule type" value="Genomic_DNA"/>
</dbReference>
<sequence length="358" mass="37369">MIRRSALTALGTPVLALLIATPAAGSMAATGSGPAITRVDQVSNHHGVALRTDRKLVNAWGLARSPSGPLWVANNGTSTATIYRGGVGGAPVTKVPRTVRIAGGAPTGQVFNDTHGFTLRTTSGRVPATFIFASESGDLTAWAAKAPGAAAVVKAHVRGAVFKGLALWHSGRGNLLLATDFANGRIRAFDSHFHQVRLPAAVLRDPRLPRGYAPFNVMTRGGTVYVAYAKQVPGSEDEAHGHGLGFVDRFTNSGRTVERIASHGPLNAPWGLATAPRAWGHLAGDLLVGNFGSGRIDVYRHGHFVGPLRNAAHHPITIDGLWALQRGTAGTGGVGSVWFSSGPNDEKDGLVGQLLPRS</sequence>
<keyword evidence="3" id="KW-1185">Reference proteome</keyword>
<dbReference type="NCBIfam" id="TIGR03118">
    <property type="entry name" value="PEPCTERM_chp_1"/>
    <property type="match status" value="1"/>
</dbReference>
<dbReference type="AlphaFoldDB" id="A0A7Y9E386"/>
<organism evidence="2 3">
    <name type="scientific">Nocardioides panaciterrulae</name>
    <dbReference type="NCBI Taxonomy" id="661492"/>
    <lineage>
        <taxon>Bacteria</taxon>
        <taxon>Bacillati</taxon>
        <taxon>Actinomycetota</taxon>
        <taxon>Actinomycetes</taxon>
        <taxon>Propionibacteriales</taxon>
        <taxon>Nocardioidaceae</taxon>
        <taxon>Nocardioides</taxon>
    </lineage>
</organism>
<dbReference type="SUPFAM" id="SSF63829">
    <property type="entry name" value="Calcium-dependent phosphotriesterase"/>
    <property type="match status" value="1"/>
</dbReference>
<gene>
    <name evidence="2" type="ORF">BJZ21_000504</name>
</gene>
<comment type="caution">
    <text evidence="2">The sequence shown here is derived from an EMBL/GenBank/DDBJ whole genome shotgun (WGS) entry which is preliminary data.</text>
</comment>
<evidence type="ECO:0000313" key="3">
    <source>
        <dbReference type="Proteomes" id="UP000535511"/>
    </source>
</evidence>
<dbReference type="InterPro" id="IPR017549">
    <property type="entry name" value="APMV_L690"/>
</dbReference>
<reference evidence="2 3" key="1">
    <citation type="submission" date="2020-07" db="EMBL/GenBank/DDBJ databases">
        <title>Sequencing the genomes of 1000 actinobacteria strains.</title>
        <authorList>
            <person name="Klenk H.-P."/>
        </authorList>
    </citation>
    <scope>NUCLEOTIDE SEQUENCE [LARGE SCALE GENOMIC DNA]</scope>
    <source>
        <strain evidence="2 3">DSM 21350</strain>
    </source>
</reference>
<name>A0A7Y9E386_9ACTN</name>
<proteinExistence type="predicted"/>
<evidence type="ECO:0000313" key="2">
    <source>
        <dbReference type="EMBL" id="NYD40421.1"/>
    </source>
</evidence>
<keyword evidence="1" id="KW-0732">Signal</keyword>
<evidence type="ECO:0000256" key="1">
    <source>
        <dbReference type="SAM" id="SignalP"/>
    </source>
</evidence>
<accession>A0A7Y9E386</accession>
<protein>
    <submittedName>
        <fullName evidence="2">Uncharacterized protein (TIGR03118 family)</fullName>
    </submittedName>
</protein>
<feature type="signal peptide" evidence="1">
    <location>
        <begin position="1"/>
        <end position="28"/>
    </location>
</feature>
<dbReference type="RefSeq" id="WP_179662315.1">
    <property type="nucleotide sequence ID" value="NZ_JACCBG010000001.1"/>
</dbReference>
<dbReference type="Proteomes" id="UP000535511">
    <property type="component" value="Unassembled WGS sequence"/>
</dbReference>
<feature type="chain" id="PRO_5031208457" evidence="1">
    <location>
        <begin position="29"/>
        <end position="358"/>
    </location>
</feature>